<dbReference type="Proteomes" id="UP000235916">
    <property type="component" value="Unassembled WGS sequence"/>
</dbReference>
<sequence length="90" mass="9666">MSMKKTDLDRLAGIKLDSQMRGAAIPGRFGKQAAQLPDRKEQRRLDAAAGLVPFACKLPAALTQQLRERAASHEGGINGLVAELLQKSLA</sequence>
<dbReference type="OrthoDB" id="8564304at2"/>
<reference evidence="1 2" key="1">
    <citation type="submission" date="2018-01" db="EMBL/GenBank/DDBJ databases">
        <title>Draft genome sequence of Paucibacter aquatile CR182 isolated from freshwater of the Nakdong River.</title>
        <authorList>
            <person name="Choi A."/>
            <person name="Chung E.J."/>
        </authorList>
    </citation>
    <scope>NUCLEOTIDE SEQUENCE [LARGE SCALE GENOMIC DNA]</scope>
    <source>
        <strain evidence="1 2">CR182</strain>
    </source>
</reference>
<protein>
    <submittedName>
        <fullName evidence="1">Uncharacterized protein</fullName>
    </submittedName>
</protein>
<evidence type="ECO:0000313" key="2">
    <source>
        <dbReference type="Proteomes" id="UP000235916"/>
    </source>
</evidence>
<keyword evidence="2" id="KW-1185">Reference proteome</keyword>
<comment type="caution">
    <text evidence="1">The sequence shown here is derived from an EMBL/GenBank/DDBJ whole genome shotgun (WGS) entry which is preliminary data.</text>
</comment>
<name>A0A2N8KT90_9BURK</name>
<gene>
    <name evidence="1" type="ORF">C1O66_22215</name>
</gene>
<dbReference type="RefSeq" id="WP_102770440.1">
    <property type="nucleotide sequence ID" value="NZ_POSP01000004.1"/>
</dbReference>
<dbReference type="AlphaFoldDB" id="A0A2N8KT90"/>
<accession>A0A2N8KT90</accession>
<proteinExistence type="predicted"/>
<organism evidence="1 2">
    <name type="scientific">Kinneretia aquatilis</name>
    <dbReference type="NCBI Taxonomy" id="2070761"/>
    <lineage>
        <taxon>Bacteria</taxon>
        <taxon>Pseudomonadati</taxon>
        <taxon>Pseudomonadota</taxon>
        <taxon>Betaproteobacteria</taxon>
        <taxon>Burkholderiales</taxon>
        <taxon>Sphaerotilaceae</taxon>
        <taxon>Roseateles</taxon>
    </lineage>
</organism>
<evidence type="ECO:0000313" key="1">
    <source>
        <dbReference type="EMBL" id="PND36673.1"/>
    </source>
</evidence>
<dbReference type="EMBL" id="POSP01000004">
    <property type="protein sequence ID" value="PND36673.1"/>
    <property type="molecule type" value="Genomic_DNA"/>
</dbReference>